<dbReference type="PROSITE" id="PS51184">
    <property type="entry name" value="JMJC"/>
    <property type="match status" value="1"/>
</dbReference>
<reference evidence="3" key="1">
    <citation type="submission" date="2021-05" db="EMBL/GenBank/DDBJ databases">
        <authorList>
            <person name="Pietrasiak N."/>
            <person name="Ward R."/>
            <person name="Stajich J.E."/>
            <person name="Kurbessoian T."/>
        </authorList>
    </citation>
    <scope>NUCLEOTIDE SEQUENCE</scope>
    <source>
        <strain evidence="3">UHER 2000/2452</strain>
    </source>
</reference>
<evidence type="ECO:0000256" key="1">
    <source>
        <dbReference type="SAM" id="Phobius"/>
    </source>
</evidence>
<evidence type="ECO:0000313" key="4">
    <source>
        <dbReference type="Proteomes" id="UP000757435"/>
    </source>
</evidence>
<name>A0A951QFL8_9CYAN</name>
<keyword evidence="1" id="KW-0472">Membrane</keyword>
<dbReference type="Proteomes" id="UP000757435">
    <property type="component" value="Unassembled WGS sequence"/>
</dbReference>
<sequence>MRPEPIHSPNQLSELPLPRSSSEISKISIAALTPDLFIRRYRKPGVPVILTGMISSEQDWTLNYLSEKLNQQEFLLRRYGKQRYQQDKRTWTNIGSGVPPESRSFLDYAELLRSGEAQAQDIYLAKCPIHNTPLANTEAVEAIAAHFETLGLQQPASALNLWVGPGGHTECLHYDPTDGTLIQLHGSKQIVLFPPAQTANLYPFPFYVHLRHGMRVRSWFSRVYPNHPDFEAFPKLRHAMGDRYDLVLEPGEVLYIPAGWWHEVTALGDEMVCSLNRFWQVPPRRALLSWPRWRAFLGSTCALPNVGFSLVMAFLSRDRQQKIKEIIQMF</sequence>
<feature type="domain" description="JmjC" evidence="2">
    <location>
        <begin position="100"/>
        <end position="292"/>
    </location>
</feature>
<keyword evidence="1" id="KW-1133">Transmembrane helix</keyword>
<feature type="transmembrane region" description="Helical" evidence="1">
    <location>
        <begin position="293"/>
        <end position="315"/>
    </location>
</feature>
<organism evidence="3 4">
    <name type="scientific">Drouetiella hepatica Uher 2000/2452</name>
    <dbReference type="NCBI Taxonomy" id="904376"/>
    <lineage>
        <taxon>Bacteria</taxon>
        <taxon>Bacillati</taxon>
        <taxon>Cyanobacteriota</taxon>
        <taxon>Cyanophyceae</taxon>
        <taxon>Oculatellales</taxon>
        <taxon>Oculatellaceae</taxon>
        <taxon>Drouetiella</taxon>
    </lineage>
</organism>
<dbReference type="EMBL" id="JAHHHD010000030">
    <property type="protein sequence ID" value="MBW4661089.1"/>
    <property type="molecule type" value="Genomic_DNA"/>
</dbReference>
<dbReference type="InterPro" id="IPR003347">
    <property type="entry name" value="JmjC_dom"/>
</dbReference>
<evidence type="ECO:0000259" key="2">
    <source>
        <dbReference type="PROSITE" id="PS51184"/>
    </source>
</evidence>
<dbReference type="InterPro" id="IPR041667">
    <property type="entry name" value="Cupin_8"/>
</dbReference>
<reference evidence="3" key="2">
    <citation type="journal article" date="2022" name="Microbiol. Resour. Announc.">
        <title>Metagenome Sequencing to Explore Phylogenomics of Terrestrial Cyanobacteria.</title>
        <authorList>
            <person name="Ward R.D."/>
            <person name="Stajich J.E."/>
            <person name="Johansen J.R."/>
            <person name="Huntemann M."/>
            <person name="Clum A."/>
            <person name="Foster B."/>
            <person name="Foster B."/>
            <person name="Roux S."/>
            <person name="Palaniappan K."/>
            <person name="Varghese N."/>
            <person name="Mukherjee S."/>
            <person name="Reddy T.B.K."/>
            <person name="Daum C."/>
            <person name="Copeland A."/>
            <person name="Chen I.A."/>
            <person name="Ivanova N.N."/>
            <person name="Kyrpides N.C."/>
            <person name="Shapiro N."/>
            <person name="Eloe-Fadrosh E.A."/>
            <person name="Pietrasiak N."/>
        </authorList>
    </citation>
    <scope>NUCLEOTIDE SEQUENCE</scope>
    <source>
        <strain evidence="3">UHER 2000/2452</strain>
    </source>
</reference>
<keyword evidence="1" id="KW-0812">Transmembrane</keyword>
<evidence type="ECO:0000313" key="3">
    <source>
        <dbReference type="EMBL" id="MBW4661089.1"/>
    </source>
</evidence>
<dbReference type="Pfam" id="PF13621">
    <property type="entry name" value="Cupin_8"/>
    <property type="match status" value="1"/>
</dbReference>
<proteinExistence type="predicted"/>
<dbReference type="AlphaFoldDB" id="A0A951QFL8"/>
<dbReference type="InterPro" id="IPR014710">
    <property type="entry name" value="RmlC-like_jellyroll"/>
</dbReference>
<dbReference type="PANTHER" id="PTHR12461">
    <property type="entry name" value="HYPOXIA-INDUCIBLE FACTOR 1 ALPHA INHIBITOR-RELATED"/>
    <property type="match status" value="1"/>
</dbReference>
<protein>
    <submittedName>
        <fullName evidence="3">Cupin-like domain-containing protein</fullName>
    </submittedName>
</protein>
<gene>
    <name evidence="3" type="ORF">KME15_20635</name>
</gene>
<dbReference type="SMART" id="SM00558">
    <property type="entry name" value="JmjC"/>
    <property type="match status" value="1"/>
</dbReference>
<accession>A0A951QFL8</accession>
<dbReference type="PANTHER" id="PTHR12461:SF105">
    <property type="entry name" value="HYPOXIA-INDUCIBLE FACTOR 1-ALPHA INHIBITOR"/>
    <property type="match status" value="1"/>
</dbReference>
<dbReference type="SUPFAM" id="SSF51197">
    <property type="entry name" value="Clavaminate synthase-like"/>
    <property type="match status" value="1"/>
</dbReference>
<dbReference type="Gene3D" id="2.60.120.10">
    <property type="entry name" value="Jelly Rolls"/>
    <property type="match status" value="1"/>
</dbReference>
<comment type="caution">
    <text evidence="3">The sequence shown here is derived from an EMBL/GenBank/DDBJ whole genome shotgun (WGS) entry which is preliminary data.</text>
</comment>